<sequence length="150" mass="16475">MKNTATAQHRPTGVAYLIGRIDHVLSRRLRDSLGAIGLTAAQYTALSVLETQQRLSNAQLAERSMISPQSANEIVKAMEARGWIARQPDANHGRIIHLRLTDEGGALLRQCHAAVAQMEQAMLAELDDGQRGDLQTQLRQVLRSLSAMVL</sequence>
<dbReference type="InterPro" id="IPR039422">
    <property type="entry name" value="MarR/SlyA-like"/>
</dbReference>
<feature type="domain" description="HTH marR-type" evidence="1">
    <location>
        <begin position="11"/>
        <end position="147"/>
    </location>
</feature>
<dbReference type="SUPFAM" id="SSF46785">
    <property type="entry name" value="Winged helix' DNA-binding domain"/>
    <property type="match status" value="1"/>
</dbReference>
<proteinExistence type="predicted"/>
<protein>
    <submittedName>
        <fullName evidence="2">MarR family transcriptional regulator</fullName>
    </submittedName>
</protein>
<dbReference type="EMBL" id="WWCP01000006">
    <property type="protein sequence ID" value="MYM81874.1"/>
    <property type="molecule type" value="Genomic_DNA"/>
</dbReference>
<dbReference type="InterPro" id="IPR000835">
    <property type="entry name" value="HTH_MarR-typ"/>
</dbReference>
<dbReference type="PANTHER" id="PTHR33164:SF43">
    <property type="entry name" value="HTH-TYPE TRANSCRIPTIONAL REPRESSOR YETL"/>
    <property type="match status" value="1"/>
</dbReference>
<evidence type="ECO:0000313" key="3">
    <source>
        <dbReference type="Proteomes" id="UP000474565"/>
    </source>
</evidence>
<dbReference type="GO" id="GO:0006950">
    <property type="term" value="P:response to stress"/>
    <property type="evidence" value="ECO:0007669"/>
    <property type="project" value="TreeGrafter"/>
</dbReference>
<dbReference type="AlphaFoldDB" id="A0A6L8MH81"/>
<dbReference type="Pfam" id="PF12802">
    <property type="entry name" value="MarR_2"/>
    <property type="match status" value="1"/>
</dbReference>
<dbReference type="InterPro" id="IPR036388">
    <property type="entry name" value="WH-like_DNA-bd_sf"/>
</dbReference>
<dbReference type="Gene3D" id="1.10.10.10">
    <property type="entry name" value="Winged helix-like DNA-binding domain superfamily/Winged helix DNA-binding domain"/>
    <property type="match status" value="1"/>
</dbReference>
<organism evidence="2 3">
    <name type="scientific">Duganella lactea</name>
    <dbReference type="NCBI Taxonomy" id="2692173"/>
    <lineage>
        <taxon>Bacteria</taxon>
        <taxon>Pseudomonadati</taxon>
        <taxon>Pseudomonadota</taxon>
        <taxon>Betaproteobacteria</taxon>
        <taxon>Burkholderiales</taxon>
        <taxon>Oxalobacteraceae</taxon>
        <taxon>Telluria group</taxon>
        <taxon>Duganella</taxon>
    </lineage>
</organism>
<dbReference type="PANTHER" id="PTHR33164">
    <property type="entry name" value="TRANSCRIPTIONAL REGULATOR, MARR FAMILY"/>
    <property type="match status" value="1"/>
</dbReference>
<dbReference type="InterPro" id="IPR036390">
    <property type="entry name" value="WH_DNA-bd_sf"/>
</dbReference>
<gene>
    <name evidence="2" type="ORF">GTP44_07865</name>
</gene>
<comment type="caution">
    <text evidence="2">The sequence shown here is derived from an EMBL/GenBank/DDBJ whole genome shotgun (WGS) entry which is preliminary data.</text>
</comment>
<accession>A0A6L8MH81</accession>
<dbReference type="PROSITE" id="PS50995">
    <property type="entry name" value="HTH_MARR_2"/>
    <property type="match status" value="1"/>
</dbReference>
<evidence type="ECO:0000313" key="2">
    <source>
        <dbReference type="EMBL" id="MYM81874.1"/>
    </source>
</evidence>
<dbReference type="SMART" id="SM00347">
    <property type="entry name" value="HTH_MARR"/>
    <property type="match status" value="1"/>
</dbReference>
<dbReference type="GO" id="GO:0003700">
    <property type="term" value="F:DNA-binding transcription factor activity"/>
    <property type="evidence" value="ECO:0007669"/>
    <property type="project" value="InterPro"/>
</dbReference>
<dbReference type="Proteomes" id="UP000474565">
    <property type="component" value="Unassembled WGS sequence"/>
</dbReference>
<reference evidence="2 3" key="1">
    <citation type="submission" date="2019-12" db="EMBL/GenBank/DDBJ databases">
        <title>Novel species isolated from a subtropical stream in China.</title>
        <authorList>
            <person name="Lu H."/>
        </authorList>
    </citation>
    <scope>NUCLEOTIDE SEQUENCE [LARGE SCALE GENOMIC DNA]</scope>
    <source>
        <strain evidence="2 3">FT50W</strain>
    </source>
</reference>
<name>A0A6L8MH81_9BURK</name>
<evidence type="ECO:0000259" key="1">
    <source>
        <dbReference type="PROSITE" id="PS50995"/>
    </source>
</evidence>